<dbReference type="SUPFAM" id="SSF63825">
    <property type="entry name" value="YWTD domain"/>
    <property type="match status" value="1"/>
</dbReference>
<reference evidence="1" key="2">
    <citation type="submission" date="2021-04" db="EMBL/GenBank/DDBJ databases">
        <authorList>
            <person name="Gilroy R."/>
        </authorList>
    </citation>
    <scope>NUCLEOTIDE SEQUENCE</scope>
    <source>
        <strain evidence="1">ChiGjej1B1-1692</strain>
    </source>
</reference>
<evidence type="ECO:0000313" key="2">
    <source>
        <dbReference type="Proteomes" id="UP000823894"/>
    </source>
</evidence>
<accession>A0A9D2NUH6</accession>
<dbReference type="PANTHER" id="PTHR35340:SF5">
    <property type="entry name" value="ASST-DOMAIN-CONTAINING PROTEIN"/>
    <property type="match status" value="1"/>
</dbReference>
<dbReference type="InterPro" id="IPR010262">
    <property type="entry name" value="Arylsulfotransferase_bact"/>
</dbReference>
<protein>
    <submittedName>
        <fullName evidence="1">Aryl-sulfate sulfotransferase</fullName>
    </submittedName>
</protein>
<name>A0A9D2NUH6_9FIRM</name>
<organism evidence="1 2">
    <name type="scientific">Candidatus Mediterraneibacter faecigallinarum</name>
    <dbReference type="NCBI Taxonomy" id="2838669"/>
    <lineage>
        <taxon>Bacteria</taxon>
        <taxon>Bacillati</taxon>
        <taxon>Bacillota</taxon>
        <taxon>Clostridia</taxon>
        <taxon>Lachnospirales</taxon>
        <taxon>Lachnospiraceae</taxon>
        <taxon>Mediterraneibacter</taxon>
    </lineage>
</organism>
<dbReference type="Pfam" id="PF05935">
    <property type="entry name" value="Arylsulfotrans"/>
    <property type="match status" value="1"/>
</dbReference>
<dbReference type="InterPro" id="IPR053143">
    <property type="entry name" value="Arylsulfate_ST"/>
</dbReference>
<dbReference type="Proteomes" id="UP000823894">
    <property type="component" value="Unassembled WGS sequence"/>
</dbReference>
<dbReference type="AlphaFoldDB" id="A0A9D2NUH6"/>
<sequence>MQARKKLLLLCLSALLGSEDNIQLDVTDGDSSFSPADGLYTMLGNRTDEDNEQVDFILLYDNDGTLRSEILIKSYRACSILFDSNFMYYSTSADEIAVMNRTGRIVDLYSMGDYQLHHDYIFGSENDLFVLASREGGETEEDIILSVDRSDGTVTELIDLADLFGSYLKSLPAGSGEDEPLDWMHINSIRLIDDDSIIISSRETSTIIKIDDIYGEPTVDYMIGSEQFWAESGYDSLLLEQTGDFSLHVGQHCVEYETSDTLADGQYYLYFYNNNNAVCSSRDYDYSADASYSGTYSGTEGETSYYYKYLVDENARTFELVEQIPVTYSGYVSSVQKLGSSLLIDSGSAFTAVELDDSNTPIQTLVGTGDTWWYRVFKYDYSGFWFA</sequence>
<dbReference type="GO" id="GO:0004062">
    <property type="term" value="F:aryl sulfotransferase activity"/>
    <property type="evidence" value="ECO:0007669"/>
    <property type="project" value="InterPro"/>
</dbReference>
<dbReference type="PANTHER" id="PTHR35340">
    <property type="entry name" value="PQQ ENZYME REPEAT PROTEIN-RELATED"/>
    <property type="match status" value="1"/>
</dbReference>
<comment type="caution">
    <text evidence="1">The sequence shown here is derived from an EMBL/GenBank/DDBJ whole genome shotgun (WGS) entry which is preliminary data.</text>
</comment>
<gene>
    <name evidence="1" type="ORF">H9757_07410</name>
</gene>
<reference evidence="1" key="1">
    <citation type="journal article" date="2021" name="PeerJ">
        <title>Extensive microbial diversity within the chicken gut microbiome revealed by metagenomics and culture.</title>
        <authorList>
            <person name="Gilroy R."/>
            <person name="Ravi A."/>
            <person name="Getino M."/>
            <person name="Pursley I."/>
            <person name="Horton D.L."/>
            <person name="Alikhan N.F."/>
            <person name="Baker D."/>
            <person name="Gharbi K."/>
            <person name="Hall N."/>
            <person name="Watson M."/>
            <person name="Adriaenssens E.M."/>
            <person name="Foster-Nyarko E."/>
            <person name="Jarju S."/>
            <person name="Secka A."/>
            <person name="Antonio M."/>
            <person name="Oren A."/>
            <person name="Chaudhuri R.R."/>
            <person name="La Ragione R."/>
            <person name="Hildebrand F."/>
            <person name="Pallen M.J."/>
        </authorList>
    </citation>
    <scope>NUCLEOTIDE SEQUENCE</scope>
    <source>
        <strain evidence="1">ChiGjej1B1-1692</strain>
    </source>
</reference>
<dbReference type="EMBL" id="DWWK01000109">
    <property type="protein sequence ID" value="HJC38871.1"/>
    <property type="molecule type" value="Genomic_DNA"/>
</dbReference>
<evidence type="ECO:0000313" key="1">
    <source>
        <dbReference type="EMBL" id="HJC38871.1"/>
    </source>
</evidence>
<proteinExistence type="predicted"/>